<feature type="domain" description="Core-binding (CB)" evidence="6">
    <location>
        <begin position="58"/>
        <end position="139"/>
    </location>
</feature>
<dbReference type="CDD" id="cd00796">
    <property type="entry name" value="INT_Rci_Hp1_C"/>
    <property type="match status" value="1"/>
</dbReference>
<dbReference type="SUPFAM" id="SSF56349">
    <property type="entry name" value="DNA breaking-rejoining enzymes"/>
    <property type="match status" value="1"/>
</dbReference>
<dbReference type="InterPro" id="IPR010998">
    <property type="entry name" value="Integrase_recombinase_N"/>
</dbReference>
<name>A0AAC8PUK9_9GAMM</name>
<dbReference type="InterPro" id="IPR044068">
    <property type="entry name" value="CB"/>
</dbReference>
<organism evidence="7 8">
    <name type="scientific">Moraxella bovoculi</name>
    <dbReference type="NCBI Taxonomy" id="386891"/>
    <lineage>
        <taxon>Bacteria</taxon>
        <taxon>Pseudomonadati</taxon>
        <taxon>Pseudomonadota</taxon>
        <taxon>Gammaproteobacteria</taxon>
        <taxon>Moraxellales</taxon>
        <taxon>Moraxellaceae</taxon>
        <taxon>Moraxella</taxon>
    </lineage>
</organism>
<evidence type="ECO:0000256" key="3">
    <source>
        <dbReference type="ARBA" id="ARBA00023172"/>
    </source>
</evidence>
<dbReference type="AlphaFoldDB" id="A0AAC8PUK9"/>
<evidence type="ECO:0000313" key="7">
    <source>
        <dbReference type="EMBL" id="AKG07091.1"/>
    </source>
</evidence>
<keyword evidence="3" id="KW-0233">DNA recombination</keyword>
<evidence type="ECO:0000256" key="4">
    <source>
        <dbReference type="PROSITE-ProRule" id="PRU01248"/>
    </source>
</evidence>
<dbReference type="EMBL" id="CP011376">
    <property type="protein sequence ID" value="AKG07091.1"/>
    <property type="molecule type" value="Genomic_DNA"/>
</dbReference>
<dbReference type="GO" id="GO:0003677">
    <property type="term" value="F:DNA binding"/>
    <property type="evidence" value="ECO:0007669"/>
    <property type="project" value="UniProtKB-UniRule"/>
</dbReference>
<dbReference type="Proteomes" id="UP000077465">
    <property type="component" value="Chromosome"/>
</dbReference>
<dbReference type="Gene3D" id="1.10.150.130">
    <property type="match status" value="1"/>
</dbReference>
<accession>A0AAC8PUK9</accession>
<dbReference type="PANTHER" id="PTHR30349:SF94">
    <property type="entry name" value="INTEGRASE_RECOMBINASE HI_1414-RELATED"/>
    <property type="match status" value="1"/>
</dbReference>
<dbReference type="PROSITE" id="PS51898">
    <property type="entry name" value="TYR_RECOMBINASE"/>
    <property type="match status" value="1"/>
</dbReference>
<keyword evidence="1" id="KW-0229">DNA integration</keyword>
<evidence type="ECO:0000259" key="6">
    <source>
        <dbReference type="PROSITE" id="PS51900"/>
    </source>
</evidence>
<dbReference type="GO" id="GO:0006310">
    <property type="term" value="P:DNA recombination"/>
    <property type="evidence" value="ECO:0007669"/>
    <property type="project" value="UniProtKB-KW"/>
</dbReference>
<proteinExistence type="predicted"/>
<dbReference type="PROSITE" id="PS51900">
    <property type="entry name" value="CB"/>
    <property type="match status" value="1"/>
</dbReference>
<sequence>MRLPKPRKRGDSYRIEIMLDGKRLSATRDTAKECTIWASQKILEHKAGLIQNDKSRVMSFAELIRLYHDKAGKDKGAKDTEVVMQRTFVRDFSWLASMPVNEITPKELTDWRNARLTKVSAGTVRREISYLSSVMSYAVKELFIITDNPFTNLTKPAVPKARNRRISENDVQAILSAGNYQLGQTPTQTQQYVVWAFIFAIQTAMRRGEILGVKKADIKDGYIHLPKTKNGDSRNVPLTPTAKEMLSWIKHDDERLLPITLNSFEKSWKRIYAKSGIDDLHFHDTRHEAISRFVKDLKLPVETLAKVTGHKDIKTLINTYYNPTIDELVDLFQK</sequence>
<gene>
    <name evidence="7" type="ORF">AAX06_01650</name>
</gene>
<evidence type="ECO:0000256" key="2">
    <source>
        <dbReference type="ARBA" id="ARBA00023125"/>
    </source>
</evidence>
<evidence type="ECO:0000259" key="5">
    <source>
        <dbReference type="PROSITE" id="PS51898"/>
    </source>
</evidence>
<evidence type="ECO:0000313" key="8">
    <source>
        <dbReference type="Proteomes" id="UP000077465"/>
    </source>
</evidence>
<dbReference type="InterPro" id="IPR002104">
    <property type="entry name" value="Integrase_catalytic"/>
</dbReference>
<dbReference type="PANTHER" id="PTHR30349">
    <property type="entry name" value="PHAGE INTEGRASE-RELATED"/>
    <property type="match status" value="1"/>
</dbReference>
<keyword evidence="2 4" id="KW-0238">DNA-binding</keyword>
<dbReference type="Pfam" id="PF00589">
    <property type="entry name" value="Phage_integrase"/>
    <property type="match status" value="1"/>
</dbReference>
<protein>
    <submittedName>
        <fullName evidence="7">Integrase</fullName>
    </submittedName>
</protein>
<evidence type="ECO:0000256" key="1">
    <source>
        <dbReference type="ARBA" id="ARBA00022908"/>
    </source>
</evidence>
<dbReference type="InterPro" id="IPR013762">
    <property type="entry name" value="Integrase-like_cat_sf"/>
</dbReference>
<dbReference type="InterPro" id="IPR011010">
    <property type="entry name" value="DNA_brk_join_enz"/>
</dbReference>
<dbReference type="RefSeq" id="WP_046699133.1">
    <property type="nucleotide sequence ID" value="NZ_CP011376.1"/>
</dbReference>
<dbReference type="Gene3D" id="1.10.443.10">
    <property type="entry name" value="Intergrase catalytic core"/>
    <property type="match status" value="1"/>
</dbReference>
<dbReference type="GO" id="GO:0015074">
    <property type="term" value="P:DNA integration"/>
    <property type="evidence" value="ECO:0007669"/>
    <property type="project" value="UniProtKB-KW"/>
</dbReference>
<reference evidence="7 8" key="1">
    <citation type="submission" date="2015-05" db="EMBL/GenBank/DDBJ databases">
        <authorList>
            <person name="Dickey A."/>
            <person name="Clawson M."/>
            <person name="Bono J."/>
            <person name="Loy J.D."/>
        </authorList>
    </citation>
    <scope>NUCLEOTIDE SEQUENCE [LARGE SCALE GENOMIC DNA]</scope>
    <source>
        <strain evidence="7 8">22581</strain>
    </source>
</reference>
<feature type="domain" description="Tyr recombinase" evidence="5">
    <location>
        <begin position="161"/>
        <end position="333"/>
    </location>
</feature>
<dbReference type="InterPro" id="IPR050090">
    <property type="entry name" value="Tyrosine_recombinase_XerCD"/>
</dbReference>